<proteinExistence type="predicted"/>
<sequence>MSANRQVSGGYKHEPAMHPPSPAGKNIGSKCLRSNHGTGNSFQAQVTNRCQTRRGYKRTLVTASSEGWTLSEDSGNTRLLTYPCNIPVASLTSSGVPRWTRQGIFCFTMTGARPPAGNRGGVARLASFDRGIHVEPPKIGEEKRRDVAAHSNRSLDINHIDAQRHCMHQPHRFTGTTNGDKTTTKAINRLRRFNDLIQPLKSIRFWVFGYNSNATEVKLDSHPPNGCEAGDERASVRLPMNAHYTTQPKSRQRAAATRTSSRWMMPEKDAERDA</sequence>
<evidence type="ECO:0000256" key="1">
    <source>
        <dbReference type="SAM" id="MobiDB-lite"/>
    </source>
</evidence>
<feature type="compositionally biased region" description="Polar residues" evidence="1">
    <location>
        <begin position="35"/>
        <end position="44"/>
    </location>
</feature>
<feature type="compositionally biased region" description="Low complexity" evidence="1">
    <location>
        <begin position="253"/>
        <end position="262"/>
    </location>
</feature>
<name>A0A4E9D9G3_GIBZA</name>
<organism evidence="2">
    <name type="scientific">Gibberella zeae</name>
    <name type="common">Wheat head blight fungus</name>
    <name type="synonym">Fusarium graminearum</name>
    <dbReference type="NCBI Taxonomy" id="5518"/>
    <lineage>
        <taxon>Eukaryota</taxon>
        <taxon>Fungi</taxon>
        <taxon>Dikarya</taxon>
        <taxon>Ascomycota</taxon>
        <taxon>Pezizomycotina</taxon>
        <taxon>Sordariomycetes</taxon>
        <taxon>Hypocreomycetidae</taxon>
        <taxon>Hypocreales</taxon>
        <taxon>Nectriaceae</taxon>
        <taxon>Fusarium</taxon>
    </lineage>
</organism>
<evidence type="ECO:0000313" key="2">
    <source>
        <dbReference type="EMBL" id="VIO53039.1"/>
    </source>
</evidence>
<dbReference type="AlphaFoldDB" id="A0A4E9D9G3"/>
<accession>A0A4E9D9G3</accession>
<feature type="region of interest" description="Disordered" evidence="1">
    <location>
        <begin position="1"/>
        <end position="44"/>
    </location>
</feature>
<gene>
    <name evidence="2" type="ORF">FUG_LOCUS55338</name>
</gene>
<feature type="compositionally biased region" description="Basic and acidic residues" evidence="1">
    <location>
        <begin position="265"/>
        <end position="274"/>
    </location>
</feature>
<dbReference type="EMBL" id="CAAKMV010000044">
    <property type="protein sequence ID" value="VIO53039.1"/>
    <property type="molecule type" value="Genomic_DNA"/>
</dbReference>
<reference evidence="2" key="1">
    <citation type="submission" date="2019-04" db="EMBL/GenBank/DDBJ databases">
        <authorList>
            <person name="Melise S."/>
            <person name="Noan J."/>
            <person name="Okalmin O."/>
        </authorList>
    </citation>
    <scope>NUCLEOTIDE SEQUENCE</scope>
    <source>
        <strain evidence="2">FN9</strain>
    </source>
</reference>
<protein>
    <submittedName>
        <fullName evidence="2">Uncharacterized protein</fullName>
    </submittedName>
</protein>
<feature type="region of interest" description="Disordered" evidence="1">
    <location>
        <begin position="245"/>
        <end position="274"/>
    </location>
</feature>